<comment type="caution">
    <text evidence="6">The sequence shown here is derived from an EMBL/GenBank/DDBJ whole genome shotgun (WGS) entry which is preliminary data.</text>
</comment>
<dbReference type="GO" id="GO:0033565">
    <property type="term" value="C:ESCRT-0 complex"/>
    <property type="evidence" value="ECO:0007669"/>
    <property type="project" value="TreeGrafter"/>
</dbReference>
<evidence type="ECO:0000313" key="7">
    <source>
        <dbReference type="Proteomes" id="UP000266239"/>
    </source>
</evidence>
<dbReference type="GO" id="GO:0043130">
    <property type="term" value="F:ubiquitin binding"/>
    <property type="evidence" value="ECO:0007669"/>
    <property type="project" value="TreeGrafter"/>
</dbReference>
<dbReference type="InterPro" id="IPR011011">
    <property type="entry name" value="Znf_FYVE_PHD"/>
</dbReference>
<dbReference type="Proteomes" id="UP000266239">
    <property type="component" value="Unassembled WGS sequence"/>
</dbReference>
<proteinExistence type="predicted"/>
<dbReference type="InterPro" id="IPR000306">
    <property type="entry name" value="Znf_FYVE"/>
</dbReference>
<dbReference type="Pfam" id="PF01363">
    <property type="entry name" value="FYVE"/>
    <property type="match status" value="1"/>
</dbReference>
<protein>
    <recommendedName>
        <fullName evidence="5">FYVE-type domain-containing protein</fullName>
    </recommendedName>
</protein>
<evidence type="ECO:0000313" key="6">
    <source>
        <dbReference type="EMBL" id="RHY08509.1"/>
    </source>
</evidence>
<reference evidence="6 7" key="1">
    <citation type="submission" date="2018-08" db="EMBL/GenBank/DDBJ databases">
        <title>Aphanomyces genome sequencing and annotation.</title>
        <authorList>
            <person name="Minardi D."/>
            <person name="Oidtmann B."/>
            <person name="Van Der Giezen M."/>
            <person name="Studholme D.J."/>
        </authorList>
    </citation>
    <scope>NUCLEOTIDE SEQUENCE [LARGE SCALE GENOMIC DNA]</scope>
    <source>
        <strain evidence="6 7">Yx</strain>
    </source>
</reference>
<evidence type="ECO:0000259" key="5">
    <source>
        <dbReference type="PROSITE" id="PS50178"/>
    </source>
</evidence>
<dbReference type="SMART" id="SM00064">
    <property type="entry name" value="FYVE"/>
    <property type="match status" value="1"/>
</dbReference>
<dbReference type="VEuPathDB" id="FungiDB:H257_02838"/>
<dbReference type="AlphaFoldDB" id="A0A397AS25"/>
<dbReference type="PANTHER" id="PTHR47794:SF1">
    <property type="entry name" value="VACUOLAR PROTEIN SORTING-ASSOCIATED PROTEIN 27"/>
    <property type="match status" value="1"/>
</dbReference>
<dbReference type="GO" id="GO:0006623">
    <property type="term" value="P:protein targeting to vacuole"/>
    <property type="evidence" value="ECO:0007669"/>
    <property type="project" value="TreeGrafter"/>
</dbReference>
<keyword evidence="1" id="KW-0479">Metal-binding</keyword>
<dbReference type="GO" id="GO:0043328">
    <property type="term" value="P:protein transport to vacuole involved in ubiquitin-dependent protein catabolic process via the multivesicular body sorting pathway"/>
    <property type="evidence" value="ECO:0007669"/>
    <property type="project" value="TreeGrafter"/>
</dbReference>
<evidence type="ECO:0000256" key="2">
    <source>
        <dbReference type="ARBA" id="ARBA00022771"/>
    </source>
</evidence>
<feature type="domain" description="FYVE-type" evidence="5">
    <location>
        <begin position="161"/>
        <end position="221"/>
    </location>
</feature>
<dbReference type="GO" id="GO:0032266">
    <property type="term" value="F:phosphatidylinositol-3-phosphate binding"/>
    <property type="evidence" value="ECO:0007669"/>
    <property type="project" value="TreeGrafter"/>
</dbReference>
<keyword evidence="3" id="KW-0862">Zinc</keyword>
<organism evidence="6 7">
    <name type="scientific">Aphanomyces astaci</name>
    <name type="common">Crayfish plague agent</name>
    <dbReference type="NCBI Taxonomy" id="112090"/>
    <lineage>
        <taxon>Eukaryota</taxon>
        <taxon>Sar</taxon>
        <taxon>Stramenopiles</taxon>
        <taxon>Oomycota</taxon>
        <taxon>Saprolegniomycetes</taxon>
        <taxon>Saprolegniales</taxon>
        <taxon>Verrucalvaceae</taxon>
        <taxon>Aphanomyces</taxon>
    </lineage>
</organism>
<dbReference type="SUPFAM" id="SSF57903">
    <property type="entry name" value="FYVE/PHD zinc finger"/>
    <property type="match status" value="1"/>
</dbReference>
<dbReference type="CDD" id="cd15760">
    <property type="entry name" value="FYVE_scVPS27p_like"/>
    <property type="match status" value="1"/>
</dbReference>
<name>A0A397AS25_APHAT</name>
<sequence length="238" mass="26860">MSYRDHFAILTKMMCKFAKCPGPMTTSGRCVICAKPGHRACSTEYLNNFLVSPSVVDAIVCCSRQCPDQFVMDKGDWTMRASTTVSLSADPDMSIPEDEAIYNYDDMLREHGLAPPSDDVQAANALVEQRFRTMSASSGRKRSDSSFSIASSMISRCAARWKKDKHCKECNTEFHLFLRRHHCRQCGFSFCAEHSGLRIALPLQGYKDPVRVCDDCFEYVNNSNEQLTFVCEDEVLEP</sequence>
<dbReference type="PROSITE" id="PS50178">
    <property type="entry name" value="ZF_FYVE"/>
    <property type="match status" value="1"/>
</dbReference>
<dbReference type="EMBL" id="QUTA01007055">
    <property type="protein sequence ID" value="RHY08509.1"/>
    <property type="molecule type" value="Genomic_DNA"/>
</dbReference>
<dbReference type="InterPro" id="IPR017455">
    <property type="entry name" value="Znf_FYVE-rel"/>
</dbReference>
<accession>A0A397AS25</accession>
<keyword evidence="2 4" id="KW-0863">Zinc-finger</keyword>
<dbReference type="PANTHER" id="PTHR47794">
    <property type="entry name" value="VACUOLAR PROTEIN SORTING-ASSOCIATED PROTEIN 27"/>
    <property type="match status" value="1"/>
</dbReference>
<evidence type="ECO:0000256" key="4">
    <source>
        <dbReference type="PROSITE-ProRule" id="PRU00091"/>
    </source>
</evidence>
<dbReference type="InterPro" id="IPR013083">
    <property type="entry name" value="Znf_RING/FYVE/PHD"/>
</dbReference>
<dbReference type="GO" id="GO:0008270">
    <property type="term" value="F:zinc ion binding"/>
    <property type="evidence" value="ECO:0007669"/>
    <property type="project" value="UniProtKB-KW"/>
</dbReference>
<dbReference type="Gene3D" id="3.30.40.10">
    <property type="entry name" value="Zinc/RING finger domain, C3HC4 (zinc finger)"/>
    <property type="match status" value="1"/>
</dbReference>
<evidence type="ECO:0000256" key="3">
    <source>
        <dbReference type="ARBA" id="ARBA00022833"/>
    </source>
</evidence>
<evidence type="ECO:0000256" key="1">
    <source>
        <dbReference type="ARBA" id="ARBA00022723"/>
    </source>
</evidence>
<gene>
    <name evidence="6" type="ORF">DYB25_009055</name>
</gene>